<dbReference type="InterPro" id="IPR001962">
    <property type="entry name" value="Asn_synthase"/>
</dbReference>
<dbReference type="InterPro" id="IPR033738">
    <property type="entry name" value="AsnB_N"/>
</dbReference>
<keyword evidence="14" id="KW-1185">Reference proteome</keyword>
<dbReference type="PANTHER" id="PTHR43284">
    <property type="entry name" value="ASPARAGINE SYNTHETASE (GLUTAMINE-HYDROLYZING)"/>
    <property type="match status" value="1"/>
</dbReference>
<dbReference type="GO" id="GO:0004066">
    <property type="term" value="F:asparagine synthase (glutamine-hydrolyzing) activity"/>
    <property type="evidence" value="ECO:0007669"/>
    <property type="project" value="UniProtKB-EC"/>
</dbReference>
<keyword evidence="13" id="KW-0436">Ligase</keyword>
<keyword evidence="9" id="KW-0028">Amino-acid biosynthesis</keyword>
<dbReference type="RefSeq" id="WP_250096190.1">
    <property type="nucleotide sequence ID" value="NZ_JAKRYL010000008.1"/>
</dbReference>
<evidence type="ECO:0000259" key="12">
    <source>
        <dbReference type="PROSITE" id="PS51278"/>
    </source>
</evidence>
<dbReference type="Gene3D" id="3.40.50.620">
    <property type="entry name" value="HUPs"/>
    <property type="match status" value="1"/>
</dbReference>
<dbReference type="PANTHER" id="PTHR43284:SF1">
    <property type="entry name" value="ASPARAGINE SYNTHETASE"/>
    <property type="match status" value="1"/>
</dbReference>
<evidence type="ECO:0000256" key="7">
    <source>
        <dbReference type="ARBA" id="ARBA00022962"/>
    </source>
</evidence>
<dbReference type="EMBL" id="JAKRYL010000008">
    <property type="protein sequence ID" value="MCL7747283.1"/>
    <property type="molecule type" value="Genomic_DNA"/>
</dbReference>
<dbReference type="Pfam" id="PF13537">
    <property type="entry name" value="GATase_7"/>
    <property type="match status" value="1"/>
</dbReference>
<dbReference type="CDD" id="cd00712">
    <property type="entry name" value="AsnB"/>
    <property type="match status" value="1"/>
</dbReference>
<comment type="catalytic activity">
    <reaction evidence="8">
        <text>L-aspartate + L-glutamine + ATP + H2O = L-asparagine + L-glutamate + AMP + diphosphate + H(+)</text>
        <dbReference type="Rhea" id="RHEA:12228"/>
        <dbReference type="ChEBI" id="CHEBI:15377"/>
        <dbReference type="ChEBI" id="CHEBI:15378"/>
        <dbReference type="ChEBI" id="CHEBI:29985"/>
        <dbReference type="ChEBI" id="CHEBI:29991"/>
        <dbReference type="ChEBI" id="CHEBI:30616"/>
        <dbReference type="ChEBI" id="CHEBI:33019"/>
        <dbReference type="ChEBI" id="CHEBI:58048"/>
        <dbReference type="ChEBI" id="CHEBI:58359"/>
        <dbReference type="ChEBI" id="CHEBI:456215"/>
        <dbReference type="EC" id="6.3.5.4"/>
    </reaction>
</comment>
<dbReference type="CDD" id="cd01991">
    <property type="entry name" value="Asn_synthase_B_C"/>
    <property type="match status" value="1"/>
</dbReference>
<evidence type="ECO:0000256" key="3">
    <source>
        <dbReference type="ARBA" id="ARBA00012737"/>
    </source>
</evidence>
<dbReference type="InterPro" id="IPR051786">
    <property type="entry name" value="ASN_synthetase/amidase"/>
</dbReference>
<comment type="similarity">
    <text evidence="2">Belongs to the asparagine synthetase family.</text>
</comment>
<dbReference type="GO" id="GO:0005829">
    <property type="term" value="C:cytosol"/>
    <property type="evidence" value="ECO:0007669"/>
    <property type="project" value="TreeGrafter"/>
</dbReference>
<dbReference type="NCBIfam" id="TIGR01536">
    <property type="entry name" value="asn_synth_AEB"/>
    <property type="match status" value="1"/>
</dbReference>
<feature type="site" description="Important for beta-aspartyl-AMP intermediate formation" evidence="11">
    <location>
        <position position="364"/>
    </location>
</feature>
<feature type="binding site" evidence="10">
    <location>
        <position position="289"/>
    </location>
    <ligand>
        <name>ATP</name>
        <dbReference type="ChEBI" id="CHEBI:30616"/>
    </ligand>
</feature>
<evidence type="ECO:0000256" key="9">
    <source>
        <dbReference type="PIRSR" id="PIRSR001589-1"/>
    </source>
</evidence>
<evidence type="ECO:0000256" key="4">
    <source>
        <dbReference type="ARBA" id="ARBA00022741"/>
    </source>
</evidence>
<dbReference type="EC" id="6.3.5.4" evidence="3"/>
<keyword evidence="7 9" id="KW-0315">Glutamine amidotransferase</keyword>
<feature type="domain" description="Glutamine amidotransferase type-2" evidence="12">
    <location>
        <begin position="2"/>
        <end position="215"/>
    </location>
</feature>
<evidence type="ECO:0000256" key="8">
    <source>
        <dbReference type="ARBA" id="ARBA00048741"/>
    </source>
</evidence>
<evidence type="ECO:0000313" key="14">
    <source>
        <dbReference type="Proteomes" id="UP001139150"/>
    </source>
</evidence>
<evidence type="ECO:0000313" key="13">
    <source>
        <dbReference type="EMBL" id="MCL7747283.1"/>
    </source>
</evidence>
<keyword evidence="6 9" id="KW-0061">Asparagine biosynthesis</keyword>
<feature type="binding site" evidence="10">
    <location>
        <position position="101"/>
    </location>
    <ligand>
        <name>L-glutamine</name>
        <dbReference type="ChEBI" id="CHEBI:58359"/>
    </ligand>
</feature>
<proteinExistence type="inferred from homology"/>
<reference evidence="13" key="1">
    <citation type="submission" date="2022-02" db="EMBL/GenBank/DDBJ databases">
        <title>Halalkalibacter sp. nov. isolated from Lonar Lake, India.</title>
        <authorList>
            <person name="Joshi A."/>
            <person name="Thite S."/>
            <person name="Lodha T."/>
        </authorList>
    </citation>
    <scope>NUCLEOTIDE SEQUENCE</scope>
    <source>
        <strain evidence="13">MEB205</strain>
    </source>
</reference>
<dbReference type="GO" id="GO:0006529">
    <property type="term" value="P:asparagine biosynthetic process"/>
    <property type="evidence" value="ECO:0007669"/>
    <property type="project" value="UniProtKB-KW"/>
</dbReference>
<gene>
    <name evidence="13" type="primary">asnB</name>
    <name evidence="13" type="ORF">MF646_09140</name>
</gene>
<dbReference type="Proteomes" id="UP001139150">
    <property type="component" value="Unassembled WGS sequence"/>
</dbReference>
<feature type="active site" description="For GATase activity" evidence="9">
    <location>
        <position position="2"/>
    </location>
</feature>
<dbReference type="Pfam" id="PF00733">
    <property type="entry name" value="Asn_synthase"/>
    <property type="match status" value="1"/>
</dbReference>
<dbReference type="InterPro" id="IPR029055">
    <property type="entry name" value="Ntn_hydrolases_N"/>
</dbReference>
<dbReference type="InterPro" id="IPR006426">
    <property type="entry name" value="Asn_synth_AEB"/>
</dbReference>
<dbReference type="SUPFAM" id="SSF56235">
    <property type="entry name" value="N-terminal nucleophile aminohydrolases (Ntn hydrolases)"/>
    <property type="match status" value="1"/>
</dbReference>
<dbReference type="Gene3D" id="3.60.20.10">
    <property type="entry name" value="Glutamine Phosphoribosylpyrophosphate, subunit 1, domain 1"/>
    <property type="match status" value="1"/>
</dbReference>
<dbReference type="PIRSF" id="PIRSF001589">
    <property type="entry name" value="Asn_synthetase_glu-h"/>
    <property type="match status" value="1"/>
</dbReference>
<dbReference type="AlphaFoldDB" id="A0A9X2CS63"/>
<dbReference type="GO" id="GO:0005524">
    <property type="term" value="F:ATP binding"/>
    <property type="evidence" value="ECO:0007669"/>
    <property type="project" value="UniProtKB-KW"/>
</dbReference>
<evidence type="ECO:0000256" key="5">
    <source>
        <dbReference type="ARBA" id="ARBA00022840"/>
    </source>
</evidence>
<protein>
    <recommendedName>
        <fullName evidence="3">asparagine synthase (glutamine-hydrolyzing)</fullName>
        <ecNumber evidence="3">6.3.5.4</ecNumber>
    </recommendedName>
</protein>
<comment type="pathway">
    <text evidence="1">Amino-acid biosynthesis; L-asparagine biosynthesis; L-asparagine from L-aspartate (L-Gln route): step 1/1.</text>
</comment>
<organism evidence="13 14">
    <name type="scientific">Halalkalibacter alkaliphilus</name>
    <dbReference type="NCBI Taxonomy" id="2917993"/>
    <lineage>
        <taxon>Bacteria</taxon>
        <taxon>Bacillati</taxon>
        <taxon>Bacillota</taxon>
        <taxon>Bacilli</taxon>
        <taxon>Bacillales</taxon>
        <taxon>Bacillaceae</taxon>
        <taxon>Halalkalibacter</taxon>
    </lineage>
</organism>
<keyword evidence="4 10" id="KW-0547">Nucleotide-binding</keyword>
<dbReference type="SUPFAM" id="SSF52402">
    <property type="entry name" value="Adenine nucleotide alpha hydrolases-like"/>
    <property type="match status" value="1"/>
</dbReference>
<sequence>MCGFVGYINEQNEIGNIEKNQINNMLKLIHHRGPDDTGFFNDDHIVFGFKRLSIIDVENGKQPISFENERYWMVFNGEIYNYQELRKTLKNIGYTFQTSSDSETILALFSHKKEEAFSDLRGMFAILIWDKQEQTMYGARDPFGIKPLYYTNGESEHELYFASEKKSLVALENKRSLNKEALHHYLTFQYVPEPLTMTTDTFKIEPGHYFIKRKGENLIQTKYWEPTFKPSQGDLDASSKQIARTLEESVNCHMISDVPLGAFLSGGIDSTCIVTLAKKINPDIKTFTVGFEQEGYHELNPVKQTVEALEVENSYYQVSVTEFIEELPKIIWHLDDPVADPAAIPLYFLAREATKHVKVVLSGEGADELFGGYRIYKEPLSLRPLSSLPDSGKKMMNFILNRVPQKVKGRNYIERGLTPIEKRYIGNAKMFSEADKFKLLSQYQSEYNYEKITTPFYEQIQHLDDITKMQYIDLQTWLRGDILVKADRMTMAHSLELRVPFLDKEVFKVAANLHPTLKVDKSQTKIALRSAMKHIVPEHIVNRAKLGFPVPIRHWLQNELYDWAKNLIMDSQTDYIFKKEEILQLLEQHRKINLHESSMFKSKGDYSRPLWTVLTFMLWHQVFIEKVYEFDTTMEHSKQF</sequence>
<keyword evidence="5 10" id="KW-0067">ATP-binding</keyword>
<evidence type="ECO:0000256" key="2">
    <source>
        <dbReference type="ARBA" id="ARBA00005752"/>
    </source>
</evidence>
<evidence type="ECO:0000256" key="11">
    <source>
        <dbReference type="PIRSR" id="PIRSR001589-3"/>
    </source>
</evidence>
<feature type="binding site" evidence="10">
    <location>
        <begin position="362"/>
        <end position="363"/>
    </location>
    <ligand>
        <name>ATP</name>
        <dbReference type="ChEBI" id="CHEBI:30616"/>
    </ligand>
</feature>
<name>A0A9X2CS63_9BACI</name>
<evidence type="ECO:0000256" key="6">
    <source>
        <dbReference type="ARBA" id="ARBA00022888"/>
    </source>
</evidence>
<comment type="caution">
    <text evidence="13">The sequence shown here is derived from an EMBL/GenBank/DDBJ whole genome shotgun (WGS) entry which is preliminary data.</text>
</comment>
<dbReference type="InterPro" id="IPR017932">
    <property type="entry name" value="GATase_2_dom"/>
</dbReference>
<accession>A0A9X2CS63</accession>
<dbReference type="InterPro" id="IPR014729">
    <property type="entry name" value="Rossmann-like_a/b/a_fold"/>
</dbReference>
<evidence type="ECO:0000256" key="1">
    <source>
        <dbReference type="ARBA" id="ARBA00005187"/>
    </source>
</evidence>
<dbReference type="PROSITE" id="PS51278">
    <property type="entry name" value="GATASE_TYPE_2"/>
    <property type="match status" value="1"/>
</dbReference>
<evidence type="ECO:0000256" key="10">
    <source>
        <dbReference type="PIRSR" id="PIRSR001589-2"/>
    </source>
</evidence>